<dbReference type="PROSITE" id="PS51257">
    <property type="entry name" value="PROKAR_LIPOPROTEIN"/>
    <property type="match status" value="1"/>
</dbReference>
<evidence type="ECO:0000256" key="5">
    <source>
        <dbReference type="ARBA" id="ARBA00023136"/>
    </source>
</evidence>
<feature type="transmembrane region" description="Helical" evidence="6">
    <location>
        <begin position="77"/>
        <end position="95"/>
    </location>
</feature>
<dbReference type="OrthoDB" id="67317at2759"/>
<dbReference type="GO" id="GO:0016020">
    <property type="term" value="C:membrane"/>
    <property type="evidence" value="ECO:0007669"/>
    <property type="project" value="UniProtKB-SubCell"/>
</dbReference>
<dbReference type="PANTHER" id="PTHR31733">
    <property type="entry name" value="RIBONUCLEASE KAPPA"/>
    <property type="match status" value="1"/>
</dbReference>
<feature type="transmembrane region" description="Helical" evidence="6">
    <location>
        <begin position="12"/>
        <end position="35"/>
    </location>
</feature>
<dbReference type="EMBL" id="CANHGI010000004">
    <property type="protein sequence ID" value="CAI5448796.1"/>
    <property type="molecule type" value="Genomic_DNA"/>
</dbReference>
<dbReference type="AlphaFoldDB" id="A0A9P1N5J1"/>
<evidence type="ECO:0000256" key="3">
    <source>
        <dbReference type="ARBA" id="ARBA00022692"/>
    </source>
</evidence>
<accession>A0A9P1N5J1</accession>
<evidence type="ECO:0000256" key="2">
    <source>
        <dbReference type="ARBA" id="ARBA00008458"/>
    </source>
</evidence>
<keyword evidence="8" id="KW-1185">Reference proteome</keyword>
<comment type="similarity">
    <text evidence="2">Belongs to the RNase K family.</text>
</comment>
<protein>
    <submittedName>
        <fullName evidence="7">Uncharacterized protein</fullName>
    </submittedName>
</protein>
<comment type="subcellular location">
    <subcellularLocation>
        <location evidence="1">Membrane</location>
        <topology evidence="1">Multi-pass membrane protein</topology>
    </subcellularLocation>
</comment>
<evidence type="ECO:0000313" key="7">
    <source>
        <dbReference type="EMBL" id="CAI5448796.1"/>
    </source>
</evidence>
<keyword evidence="3 6" id="KW-0812">Transmembrane</keyword>
<comment type="caution">
    <text evidence="7">The sequence shown here is derived from an EMBL/GenBank/DDBJ whole genome shotgun (WGS) entry which is preliminary data.</text>
</comment>
<evidence type="ECO:0000256" key="4">
    <source>
        <dbReference type="ARBA" id="ARBA00022989"/>
    </source>
</evidence>
<keyword evidence="4 6" id="KW-1133">Transmembrane helix</keyword>
<reference evidence="7" key="1">
    <citation type="submission" date="2022-11" db="EMBL/GenBank/DDBJ databases">
        <authorList>
            <person name="Kikuchi T."/>
        </authorList>
    </citation>
    <scope>NUCLEOTIDE SEQUENCE</scope>
    <source>
        <strain evidence="7">PS1010</strain>
    </source>
</reference>
<dbReference type="GO" id="GO:0004521">
    <property type="term" value="F:RNA endonuclease activity"/>
    <property type="evidence" value="ECO:0007669"/>
    <property type="project" value="InterPro"/>
</dbReference>
<sequence>MGKLCPFLGPKMSAFIMVMSVWGIIFLGILGCSFWNQAITLFPDLEFEKCENRKETCEEYLVQTIDEIEDKYNRKAYQCWGAAGLYLVTLIVVYWQNRYNTTHIF</sequence>
<evidence type="ECO:0000256" key="1">
    <source>
        <dbReference type="ARBA" id="ARBA00004141"/>
    </source>
</evidence>
<evidence type="ECO:0000256" key="6">
    <source>
        <dbReference type="SAM" id="Phobius"/>
    </source>
</evidence>
<gene>
    <name evidence="7" type="ORF">CAMP_LOCUS11433</name>
</gene>
<dbReference type="Proteomes" id="UP001152747">
    <property type="component" value="Unassembled WGS sequence"/>
</dbReference>
<proteinExistence type="inferred from homology"/>
<keyword evidence="5 6" id="KW-0472">Membrane</keyword>
<dbReference type="InterPro" id="IPR026770">
    <property type="entry name" value="RNase_K"/>
</dbReference>
<name>A0A9P1N5J1_9PELO</name>
<organism evidence="7 8">
    <name type="scientific">Caenorhabditis angaria</name>
    <dbReference type="NCBI Taxonomy" id="860376"/>
    <lineage>
        <taxon>Eukaryota</taxon>
        <taxon>Metazoa</taxon>
        <taxon>Ecdysozoa</taxon>
        <taxon>Nematoda</taxon>
        <taxon>Chromadorea</taxon>
        <taxon>Rhabditida</taxon>
        <taxon>Rhabditina</taxon>
        <taxon>Rhabditomorpha</taxon>
        <taxon>Rhabditoidea</taxon>
        <taxon>Rhabditidae</taxon>
        <taxon>Peloderinae</taxon>
        <taxon>Caenorhabditis</taxon>
    </lineage>
</organism>
<evidence type="ECO:0000313" key="8">
    <source>
        <dbReference type="Proteomes" id="UP001152747"/>
    </source>
</evidence>